<organism evidence="11 12">
    <name type="scientific">Oikopleura dioica</name>
    <name type="common">Tunicate</name>
    <dbReference type="NCBI Taxonomy" id="34765"/>
    <lineage>
        <taxon>Eukaryota</taxon>
        <taxon>Metazoa</taxon>
        <taxon>Chordata</taxon>
        <taxon>Tunicata</taxon>
        <taxon>Appendicularia</taxon>
        <taxon>Copelata</taxon>
        <taxon>Oikopleuridae</taxon>
        <taxon>Oikopleura</taxon>
    </lineage>
</organism>
<evidence type="ECO:0000256" key="2">
    <source>
        <dbReference type="ARBA" id="ARBA00004141"/>
    </source>
</evidence>
<evidence type="ECO:0000256" key="1">
    <source>
        <dbReference type="ARBA" id="ARBA00003566"/>
    </source>
</evidence>
<feature type="region of interest" description="Disordered" evidence="10">
    <location>
        <begin position="1"/>
        <end position="31"/>
    </location>
</feature>
<feature type="transmembrane region" description="Helical" evidence="9">
    <location>
        <begin position="108"/>
        <end position="127"/>
    </location>
</feature>
<dbReference type="InterPro" id="IPR011691">
    <property type="entry name" value="Vesicle_transpt_SFT2"/>
</dbReference>
<gene>
    <name evidence="11" type="ORF">OKIOD_LOCUS5459</name>
</gene>
<reference evidence="11 12" key="1">
    <citation type="submission" date="2021-04" db="EMBL/GenBank/DDBJ databases">
        <authorList>
            <person name="Bliznina A."/>
        </authorList>
    </citation>
    <scope>NUCLEOTIDE SEQUENCE [LARGE SCALE GENOMIC DNA]</scope>
</reference>
<keyword evidence="7 9" id="KW-0472">Membrane</keyword>
<proteinExistence type="inferred from homology"/>
<accession>A0ABN7S888</accession>
<keyword evidence="5 9" id="KW-0653">Protein transport</keyword>
<dbReference type="PANTHER" id="PTHR23137:SF6">
    <property type="entry name" value="VESICLE TRANSPORT PROTEIN"/>
    <property type="match status" value="1"/>
</dbReference>
<dbReference type="Proteomes" id="UP001158576">
    <property type="component" value="Chromosome XSR"/>
</dbReference>
<keyword evidence="12" id="KW-1185">Reference proteome</keyword>
<evidence type="ECO:0000256" key="6">
    <source>
        <dbReference type="ARBA" id="ARBA00022989"/>
    </source>
</evidence>
<evidence type="ECO:0000256" key="5">
    <source>
        <dbReference type="ARBA" id="ARBA00022927"/>
    </source>
</evidence>
<evidence type="ECO:0000256" key="8">
    <source>
        <dbReference type="ARBA" id="ARBA00025800"/>
    </source>
</evidence>
<keyword evidence="3 9" id="KW-0813">Transport</keyword>
<dbReference type="InterPro" id="IPR007305">
    <property type="entry name" value="Vesicle_transpt_Got1/SFT2"/>
</dbReference>
<evidence type="ECO:0000256" key="4">
    <source>
        <dbReference type="ARBA" id="ARBA00022692"/>
    </source>
</evidence>
<evidence type="ECO:0000313" key="11">
    <source>
        <dbReference type="EMBL" id="CAG5094832.1"/>
    </source>
</evidence>
<dbReference type="EMBL" id="OU015569">
    <property type="protein sequence ID" value="CAG5094832.1"/>
    <property type="molecule type" value="Genomic_DNA"/>
</dbReference>
<evidence type="ECO:0000256" key="3">
    <source>
        <dbReference type="ARBA" id="ARBA00022448"/>
    </source>
</evidence>
<dbReference type="Pfam" id="PF04178">
    <property type="entry name" value="Got1"/>
    <property type="match status" value="1"/>
</dbReference>
<comment type="similarity">
    <text evidence="8 9">Belongs to the SFT2 family.</text>
</comment>
<feature type="transmembrane region" description="Helical" evidence="9">
    <location>
        <begin position="45"/>
        <end position="68"/>
    </location>
</feature>
<protein>
    <recommendedName>
        <fullName evidence="9">Vesicle transport protein</fullName>
    </recommendedName>
</protein>
<keyword evidence="4 9" id="KW-0812">Transmembrane</keyword>
<feature type="compositionally biased region" description="Polar residues" evidence="10">
    <location>
        <begin position="18"/>
        <end position="31"/>
    </location>
</feature>
<evidence type="ECO:0000256" key="10">
    <source>
        <dbReference type="SAM" id="MobiDB-lite"/>
    </source>
</evidence>
<evidence type="ECO:0000313" key="12">
    <source>
        <dbReference type="Proteomes" id="UP001158576"/>
    </source>
</evidence>
<keyword evidence="6 9" id="KW-1133">Transmembrane helix</keyword>
<comment type="subcellular location">
    <subcellularLocation>
        <location evidence="2 9">Membrane</location>
        <topology evidence="2 9">Multi-pass membrane protein</topology>
    </subcellularLocation>
</comment>
<sequence length="173" mass="18302">MDKISSVFGGSTGAGGENSDTSPITEITGGENSSMCPSMGFKDRMIAFGVCTGVGIMFSIGGTINLFFMNYAGFAALYSLGTIISLLGTGFLRGPVKQIKALTDPKRAIAVAVLFISIILTLVIALNDNIANPGKGILCIIFVAMQFLAYVWYCLSYIPYGRETIMGCCKSIC</sequence>
<evidence type="ECO:0000256" key="9">
    <source>
        <dbReference type="RuleBase" id="RU363111"/>
    </source>
</evidence>
<feature type="transmembrane region" description="Helical" evidence="9">
    <location>
        <begin position="133"/>
        <end position="155"/>
    </location>
</feature>
<name>A0ABN7S888_OIKDI</name>
<evidence type="ECO:0000256" key="7">
    <source>
        <dbReference type="ARBA" id="ARBA00023136"/>
    </source>
</evidence>
<comment type="function">
    <text evidence="1 9">May be involved in fusion of retrograde transport vesicles derived from an endocytic compartment with the Golgi complex.</text>
</comment>
<dbReference type="PANTHER" id="PTHR23137">
    <property type="entry name" value="VESICLE TRANSPORT PROTEIN-RELATED"/>
    <property type="match status" value="1"/>
</dbReference>
<feature type="transmembrane region" description="Helical" evidence="9">
    <location>
        <begin position="74"/>
        <end position="96"/>
    </location>
</feature>